<keyword evidence="8" id="KW-1185">Reference proteome</keyword>
<dbReference type="PANTHER" id="PTHR30055:SF234">
    <property type="entry name" value="HTH-TYPE TRANSCRIPTIONAL REGULATOR BETI"/>
    <property type="match status" value="1"/>
</dbReference>
<name>A0A1I2T1V7_9CORY</name>
<reference evidence="7 8" key="1">
    <citation type="submission" date="2016-10" db="EMBL/GenBank/DDBJ databases">
        <authorList>
            <person name="de Groot N.N."/>
        </authorList>
    </citation>
    <scope>NUCLEOTIDE SEQUENCE [LARGE SCALE GENOMIC DNA]</scope>
    <source>
        <strain>J11</strain>
        <strain evidence="8">PG 39</strain>
    </source>
</reference>
<dbReference type="PANTHER" id="PTHR30055">
    <property type="entry name" value="HTH-TYPE TRANSCRIPTIONAL REGULATOR RUTR"/>
    <property type="match status" value="1"/>
</dbReference>
<dbReference type="InterPro" id="IPR050109">
    <property type="entry name" value="HTH-type_TetR-like_transc_reg"/>
</dbReference>
<evidence type="ECO:0000256" key="3">
    <source>
        <dbReference type="ARBA" id="ARBA00023163"/>
    </source>
</evidence>
<dbReference type="AlphaFoldDB" id="A0A1I2T1V7"/>
<organism evidence="7 8">
    <name type="scientific">Corynebacterium spheniscorum</name>
    <dbReference type="NCBI Taxonomy" id="185761"/>
    <lineage>
        <taxon>Bacteria</taxon>
        <taxon>Bacillati</taxon>
        <taxon>Actinomycetota</taxon>
        <taxon>Actinomycetes</taxon>
        <taxon>Mycobacteriales</taxon>
        <taxon>Corynebacteriaceae</taxon>
        <taxon>Corynebacterium</taxon>
    </lineage>
</organism>
<dbReference type="PROSITE" id="PS50977">
    <property type="entry name" value="HTH_TETR_2"/>
    <property type="match status" value="1"/>
</dbReference>
<evidence type="ECO:0000313" key="8">
    <source>
        <dbReference type="Proteomes" id="UP000199065"/>
    </source>
</evidence>
<dbReference type="Proteomes" id="UP000199065">
    <property type="component" value="Unassembled WGS sequence"/>
</dbReference>
<keyword evidence="1" id="KW-0805">Transcription regulation</keyword>
<dbReference type="InterPro" id="IPR036271">
    <property type="entry name" value="Tet_transcr_reg_TetR-rel_C_sf"/>
</dbReference>
<dbReference type="Gene3D" id="1.10.357.10">
    <property type="entry name" value="Tetracycline Repressor, domain 2"/>
    <property type="match status" value="1"/>
</dbReference>
<evidence type="ECO:0000256" key="4">
    <source>
        <dbReference type="PROSITE-ProRule" id="PRU00335"/>
    </source>
</evidence>
<feature type="domain" description="HTH cro/C1-type" evidence="5">
    <location>
        <begin position="25"/>
        <end position="70"/>
    </location>
</feature>
<sequence>MPPLREELILDEAQAMLAESDNPEISMRALAKRLNVTPMALYRYFRNRDDLLAAVAGRIASKLEFPSRDIPPAQRAVMIAESFHEVLVNNPFMIGLIPTGRAISSTGLAIPRHLIECAQDAGLSDQRAFLFYRSMFSAILGQATFTVARLEHGADMPRLVTSNATEESNSRFKELSERWTEHDENCCSADVFTLIAQQLGSS</sequence>
<dbReference type="GO" id="GO:0000976">
    <property type="term" value="F:transcription cis-regulatory region binding"/>
    <property type="evidence" value="ECO:0007669"/>
    <property type="project" value="TreeGrafter"/>
</dbReference>
<dbReference type="SUPFAM" id="SSF46689">
    <property type="entry name" value="Homeodomain-like"/>
    <property type="match status" value="1"/>
</dbReference>
<dbReference type="Pfam" id="PF00440">
    <property type="entry name" value="TetR_N"/>
    <property type="match status" value="1"/>
</dbReference>
<protein>
    <submittedName>
        <fullName evidence="7">Transcriptional regulator, TetR family</fullName>
    </submittedName>
</protein>
<feature type="DNA-binding region" description="H-T-H motif" evidence="4">
    <location>
        <begin position="26"/>
        <end position="45"/>
    </location>
</feature>
<dbReference type="RefSeq" id="WP_092285651.1">
    <property type="nucleotide sequence ID" value="NZ_FOPJ01000007.1"/>
</dbReference>
<dbReference type="STRING" id="185761.SAMN05660282_01302"/>
<gene>
    <name evidence="7" type="ORF">SAMN05660282_01302</name>
</gene>
<dbReference type="SUPFAM" id="SSF48498">
    <property type="entry name" value="Tetracyclin repressor-like, C-terminal domain"/>
    <property type="match status" value="1"/>
</dbReference>
<evidence type="ECO:0000256" key="2">
    <source>
        <dbReference type="ARBA" id="ARBA00023125"/>
    </source>
</evidence>
<dbReference type="InterPro" id="IPR009057">
    <property type="entry name" value="Homeodomain-like_sf"/>
</dbReference>
<accession>A0A1I2T1V7</accession>
<evidence type="ECO:0000259" key="6">
    <source>
        <dbReference type="PROSITE" id="PS50977"/>
    </source>
</evidence>
<keyword evidence="3" id="KW-0804">Transcription</keyword>
<feature type="domain" description="HTH tetR-type" evidence="6">
    <location>
        <begin position="3"/>
        <end position="63"/>
    </location>
</feature>
<evidence type="ECO:0000256" key="1">
    <source>
        <dbReference type="ARBA" id="ARBA00023015"/>
    </source>
</evidence>
<dbReference type="GO" id="GO:0003700">
    <property type="term" value="F:DNA-binding transcription factor activity"/>
    <property type="evidence" value="ECO:0007669"/>
    <property type="project" value="TreeGrafter"/>
</dbReference>
<evidence type="ECO:0000313" key="7">
    <source>
        <dbReference type="EMBL" id="SFG58698.1"/>
    </source>
</evidence>
<dbReference type="OrthoDB" id="3358037at2"/>
<dbReference type="PROSITE" id="PS50943">
    <property type="entry name" value="HTH_CROC1"/>
    <property type="match status" value="1"/>
</dbReference>
<dbReference type="InterPro" id="IPR001387">
    <property type="entry name" value="Cro/C1-type_HTH"/>
</dbReference>
<dbReference type="PRINTS" id="PR00455">
    <property type="entry name" value="HTHTETR"/>
</dbReference>
<dbReference type="EMBL" id="FOPJ01000007">
    <property type="protein sequence ID" value="SFG58698.1"/>
    <property type="molecule type" value="Genomic_DNA"/>
</dbReference>
<proteinExistence type="predicted"/>
<keyword evidence="2 4" id="KW-0238">DNA-binding</keyword>
<evidence type="ECO:0000259" key="5">
    <source>
        <dbReference type="PROSITE" id="PS50943"/>
    </source>
</evidence>
<dbReference type="InterPro" id="IPR001647">
    <property type="entry name" value="HTH_TetR"/>
</dbReference>